<dbReference type="InterPro" id="IPR046761">
    <property type="entry name" value="Tab2-like_C"/>
</dbReference>
<reference evidence="3 4" key="1">
    <citation type="journal article" date="2020" name="Microb. Ecol.">
        <title>Ecogenomics of the Marine Benthic Filamentous Cyanobacterium Adonisia.</title>
        <authorList>
            <person name="Walter J.M."/>
            <person name="Coutinho F.H."/>
            <person name="Leomil L."/>
            <person name="Hargreaves P.I."/>
            <person name="Campeao M.E."/>
            <person name="Vieira V.V."/>
            <person name="Silva B.S."/>
            <person name="Fistarol G.O."/>
            <person name="Salomon P.S."/>
            <person name="Sawabe T."/>
            <person name="Mino S."/>
            <person name="Hosokawa M."/>
            <person name="Miyashita H."/>
            <person name="Maruyama F."/>
            <person name="van Verk M.C."/>
            <person name="Dutilh B.E."/>
            <person name="Thompson C.C."/>
            <person name="Thompson F.L."/>
        </authorList>
    </citation>
    <scope>NUCLEOTIDE SEQUENCE [LARGE SCALE GENOMIC DNA]</scope>
    <source>
        <strain evidence="3 4">CCMR0081</strain>
    </source>
</reference>
<dbReference type="Proteomes" id="UP000481033">
    <property type="component" value="Unassembled WGS sequence"/>
</dbReference>
<protein>
    <submittedName>
        <fullName evidence="3">DUF1092 family protein</fullName>
    </submittedName>
</protein>
<dbReference type="PANTHER" id="PTHR34556">
    <property type="match status" value="1"/>
</dbReference>
<sequence>MSPPWQLDFYRRPLKNTDNQPLWELLVCTPNMDFSYGETCPQPEADAMWLRHQIKQAIHRAGYRPKVLQVFRPQTQTLTEVACRELDIPVGTQRRLPTLKQWLRQRNAWYSNLKTYTGEAYSPFAIERSTPIPLPDNLWGETWRFAGLSNADLLRFQYEAIPVRSIPKELLPLEIGLSSTVLIPGVVIDGGQRSMALTQWLDSTQPAFLQYIAGQPDGLILEAGLCDRFVLTTFEDSDVRGAANAFEQRKVTSKGLHFLLIRPDDSGMTYSGLWLLQESPDTQVG</sequence>
<proteinExistence type="predicted"/>
<dbReference type="InterPro" id="IPR009472">
    <property type="entry name" value="Tab2-like"/>
</dbReference>
<dbReference type="RefSeq" id="WP_163664798.1">
    <property type="nucleotide sequence ID" value="NZ_QXHD01000004.1"/>
</dbReference>
<evidence type="ECO:0000259" key="2">
    <source>
        <dbReference type="Pfam" id="PF20429"/>
    </source>
</evidence>
<evidence type="ECO:0000313" key="3">
    <source>
        <dbReference type="EMBL" id="NEZ56613.1"/>
    </source>
</evidence>
<keyword evidence="4" id="KW-1185">Reference proteome</keyword>
<organism evidence="3 4">
    <name type="scientific">Adonisia turfae CCMR0081</name>
    <dbReference type="NCBI Taxonomy" id="2292702"/>
    <lineage>
        <taxon>Bacteria</taxon>
        <taxon>Bacillati</taxon>
        <taxon>Cyanobacteriota</taxon>
        <taxon>Adonisia</taxon>
        <taxon>Adonisia turfae</taxon>
    </lineage>
</organism>
<dbReference type="EMBL" id="QXHD01000004">
    <property type="protein sequence ID" value="NEZ56613.1"/>
    <property type="molecule type" value="Genomic_DNA"/>
</dbReference>
<dbReference type="GO" id="GO:0003723">
    <property type="term" value="F:RNA binding"/>
    <property type="evidence" value="ECO:0007669"/>
    <property type="project" value="InterPro"/>
</dbReference>
<feature type="domain" description="RNA-binding protein Tab2/Atab2 C-terminal" evidence="2">
    <location>
        <begin position="122"/>
        <end position="277"/>
    </location>
</feature>
<dbReference type="AlphaFoldDB" id="A0A6M0RLH7"/>
<evidence type="ECO:0000259" key="1">
    <source>
        <dbReference type="Pfam" id="PF06485"/>
    </source>
</evidence>
<dbReference type="Pfam" id="PF06485">
    <property type="entry name" value="Tab2-like_N"/>
    <property type="match status" value="1"/>
</dbReference>
<gene>
    <name evidence="3" type="ORF">DXZ20_13185</name>
</gene>
<evidence type="ECO:0000313" key="4">
    <source>
        <dbReference type="Proteomes" id="UP000481033"/>
    </source>
</evidence>
<accession>A0A6M0RLH7</accession>
<feature type="domain" description="RNA-binding protein Tab2-like N-terminal" evidence="1">
    <location>
        <begin position="5"/>
        <end position="106"/>
    </location>
</feature>
<dbReference type="Pfam" id="PF20429">
    <property type="entry name" value="Tab2-like_C"/>
    <property type="match status" value="1"/>
</dbReference>
<name>A0A6M0RLH7_9CYAN</name>
<dbReference type="InterPro" id="IPR046760">
    <property type="entry name" value="Tab2-like_N"/>
</dbReference>
<dbReference type="PANTHER" id="PTHR34556:SF2">
    <property type="entry name" value="PROTEIN TAB2 HOMOLOG, CHLOROPLASTIC"/>
    <property type="match status" value="1"/>
</dbReference>
<comment type="caution">
    <text evidence="3">The sequence shown here is derived from an EMBL/GenBank/DDBJ whole genome shotgun (WGS) entry which is preliminary data.</text>
</comment>